<feature type="domain" description="Glycosyltransferase 2-like" evidence="3">
    <location>
        <begin position="28"/>
        <end position="139"/>
    </location>
</feature>
<dbReference type="EMBL" id="FNCN01000005">
    <property type="protein sequence ID" value="SDG53666.1"/>
    <property type="molecule type" value="Genomic_DNA"/>
</dbReference>
<dbReference type="InterPro" id="IPR029044">
    <property type="entry name" value="Nucleotide-diphossugar_trans"/>
</dbReference>
<dbReference type="RefSeq" id="WP_093169412.1">
    <property type="nucleotide sequence ID" value="NZ_FNCN01000005.1"/>
</dbReference>
<dbReference type="OrthoDB" id="5168148at2"/>
<evidence type="ECO:0000256" key="2">
    <source>
        <dbReference type="SAM" id="MobiDB-lite"/>
    </source>
</evidence>
<dbReference type="CDD" id="cd00761">
    <property type="entry name" value="Glyco_tranf_GTA_type"/>
    <property type="match status" value="1"/>
</dbReference>
<dbReference type="Proteomes" id="UP000198923">
    <property type="component" value="Unassembled WGS sequence"/>
</dbReference>
<dbReference type="STRING" id="504805.SAMN05421505_10574"/>
<dbReference type="GO" id="GO:0016740">
    <property type="term" value="F:transferase activity"/>
    <property type="evidence" value="ECO:0007669"/>
    <property type="project" value="UniProtKB-KW"/>
</dbReference>
<dbReference type="SUPFAM" id="SSF53448">
    <property type="entry name" value="Nucleotide-diphospho-sugar transferases"/>
    <property type="match status" value="1"/>
</dbReference>
<evidence type="ECO:0000313" key="4">
    <source>
        <dbReference type="EMBL" id="SDG53666.1"/>
    </source>
</evidence>
<dbReference type="Pfam" id="PF00535">
    <property type="entry name" value="Glycos_transf_2"/>
    <property type="match status" value="1"/>
</dbReference>
<reference evidence="4 5" key="1">
    <citation type="submission" date="2016-10" db="EMBL/GenBank/DDBJ databases">
        <authorList>
            <person name="de Groot N.N."/>
        </authorList>
    </citation>
    <scope>NUCLEOTIDE SEQUENCE [LARGE SCALE GENOMIC DNA]</scope>
    <source>
        <strain evidence="4 5">CPCC 201354</strain>
    </source>
</reference>
<feature type="region of interest" description="Disordered" evidence="2">
    <location>
        <begin position="576"/>
        <end position="617"/>
    </location>
</feature>
<keyword evidence="4" id="KW-0808">Transferase</keyword>
<dbReference type="AlphaFoldDB" id="A0A1G7V1N8"/>
<dbReference type="PANTHER" id="PTHR43685:SF3">
    <property type="entry name" value="SLR2126 PROTEIN"/>
    <property type="match status" value="1"/>
</dbReference>
<proteinExistence type="predicted"/>
<dbReference type="InterPro" id="IPR001173">
    <property type="entry name" value="Glyco_trans_2-like"/>
</dbReference>
<keyword evidence="1" id="KW-0175">Coiled coil</keyword>
<sequence>MTPRIPGNQYTVLNPPDLGTWKPVLRVSIVIPAYGGQHELDLVLAGLSAQTYPEALTEVLVVDNGSTPALRLPPIRPANTRLIICGAPGRANARNAGLAEATGDIVHWLDSDVVPAADAVEAHMRWHHLAPYLVVTSYLRFTDAPLPQPEQIAGTDLASLFEPAEPHAWIIDLIERTDGLIGDPHRAFSLHVGGASSVNAALLHRAGPMDTDLILGQDTELGYRLAQVGAVFVPEPEARGYHLGPTMRMRGKAPIDRVSHALVADRVPAYRWLRSHPTRQWKVPYVEVVVDAEEADYDNVRATVDAVLAGTVNDVAVVLTGPWDTLTPERRSPLADPRLDLVLLRGHYAHEGRVRLAPRPETGSHPAGGDGGGAWAVRGEGAGRALVPGESGGGAVPYRLRLPAGWVPGEDTLATLLELAGGEGYGLVCVLLDEDGDGVLAARLERTSSFARAALVREPGEPLDDAVDDVAGVVWVDAETYGFSRAEPDHSMTGRRSAFRARVEAEAEVARLKKETERLRAQVTRWRKEAGKYREDVAKWRKGAVELRRELATLRRELAASKRGLRAMFATSVKRALRRGRPVRADRRGSGGGGSGGGGGGGGAGSGGGTGSGGAIV</sequence>
<evidence type="ECO:0000313" key="5">
    <source>
        <dbReference type="Proteomes" id="UP000198923"/>
    </source>
</evidence>
<keyword evidence="5" id="KW-1185">Reference proteome</keyword>
<feature type="coiled-coil region" evidence="1">
    <location>
        <begin position="495"/>
        <end position="564"/>
    </location>
</feature>
<evidence type="ECO:0000256" key="1">
    <source>
        <dbReference type="SAM" id="Coils"/>
    </source>
</evidence>
<name>A0A1G7V1N8_9ACTN</name>
<protein>
    <submittedName>
        <fullName evidence="4">Glycosyltransferase, GT2 family</fullName>
    </submittedName>
</protein>
<evidence type="ECO:0000259" key="3">
    <source>
        <dbReference type="Pfam" id="PF00535"/>
    </source>
</evidence>
<organism evidence="4 5">
    <name type="scientific">Sinosporangium album</name>
    <dbReference type="NCBI Taxonomy" id="504805"/>
    <lineage>
        <taxon>Bacteria</taxon>
        <taxon>Bacillati</taxon>
        <taxon>Actinomycetota</taxon>
        <taxon>Actinomycetes</taxon>
        <taxon>Streptosporangiales</taxon>
        <taxon>Streptosporangiaceae</taxon>
        <taxon>Sinosporangium</taxon>
    </lineage>
</organism>
<dbReference type="InterPro" id="IPR050834">
    <property type="entry name" value="Glycosyltransf_2"/>
</dbReference>
<dbReference type="PANTHER" id="PTHR43685">
    <property type="entry name" value="GLYCOSYLTRANSFERASE"/>
    <property type="match status" value="1"/>
</dbReference>
<accession>A0A1G7V1N8</accession>
<feature type="compositionally biased region" description="Gly residues" evidence="2">
    <location>
        <begin position="590"/>
        <end position="617"/>
    </location>
</feature>
<dbReference type="Gene3D" id="3.90.550.10">
    <property type="entry name" value="Spore Coat Polysaccharide Biosynthesis Protein SpsA, Chain A"/>
    <property type="match status" value="1"/>
</dbReference>
<gene>
    <name evidence="4" type="ORF">SAMN05421505_10574</name>
</gene>